<keyword evidence="5" id="KW-1185">Reference proteome</keyword>
<reference evidence="4" key="1">
    <citation type="submission" date="2023-03" db="EMBL/GenBank/DDBJ databases">
        <title>Chitinimonas shenzhenensis gen. nov., sp. nov., a novel member of family Burkholderiaceae isolated from activated sludge collected in Shen Zhen, China.</title>
        <authorList>
            <person name="Wang X."/>
        </authorList>
    </citation>
    <scope>NUCLEOTIDE SEQUENCE</scope>
    <source>
        <strain evidence="4">DQS-5</strain>
    </source>
</reference>
<evidence type="ECO:0000313" key="5">
    <source>
        <dbReference type="Proteomes" id="UP001172778"/>
    </source>
</evidence>
<evidence type="ECO:0000313" key="4">
    <source>
        <dbReference type="EMBL" id="MDK2123433.1"/>
    </source>
</evidence>
<dbReference type="RefSeq" id="WP_284099724.1">
    <property type="nucleotide sequence ID" value="NZ_JARRAF010000004.1"/>
</dbReference>
<evidence type="ECO:0000256" key="1">
    <source>
        <dbReference type="ARBA" id="ARBA00007162"/>
    </source>
</evidence>
<accession>A0ABT7DTQ0</accession>
<evidence type="ECO:0000256" key="2">
    <source>
        <dbReference type="ARBA" id="ARBA00022729"/>
    </source>
</evidence>
<keyword evidence="2 3" id="KW-0732">Signal</keyword>
<dbReference type="InterPro" id="IPR005770">
    <property type="entry name" value="PhnD"/>
</dbReference>
<feature type="signal peptide" evidence="3">
    <location>
        <begin position="1"/>
        <end position="20"/>
    </location>
</feature>
<gene>
    <name evidence="4" type="primary">phnD</name>
    <name evidence="4" type="ORF">PZA18_05155</name>
</gene>
<dbReference type="Pfam" id="PF12974">
    <property type="entry name" value="Phosphonate-bd"/>
    <property type="match status" value="1"/>
</dbReference>
<proteinExistence type="inferred from homology"/>
<comment type="similarity">
    <text evidence="1">Belongs to the phosphate/phosphite/phosphonate binding protein family.</text>
</comment>
<dbReference type="Gene3D" id="3.40.190.10">
    <property type="entry name" value="Periplasmic binding protein-like II"/>
    <property type="match status" value="2"/>
</dbReference>
<sequence length="321" mass="35756">MMLRGMLTAALIAAAPFAMAEQRELTVGLMAGTNEAETLKNWQPLLDDMSKITGMKVTGYAAKNYANIVEGMKTGKVQVAWLSAKPALEAVTDANGEVFARHVKADGSKGYQSLILASNASGIQSVEQLLSAPGKYAYAMGKSTSTSGFLIPTYYVFTKNSIEPKKHFKAIMTGSHQDNFLAVASGKVDAATNNTNDYDDFKTKYPAEYAKVKVIWKSEPIGLDPMVYDKRLPSDIKQKVQKFFLDYGRNADERKNLMQAHELKGFERSTNLQLKRIADLEMFNEQYTLMNDDAVPLDQKDKKYQDINKKYIEIQRLLGKG</sequence>
<dbReference type="EMBL" id="JARRAF010000004">
    <property type="protein sequence ID" value="MDK2123433.1"/>
    <property type="molecule type" value="Genomic_DNA"/>
</dbReference>
<organism evidence="4 5">
    <name type="scientific">Parachitinimonas caeni</name>
    <dbReference type="NCBI Taxonomy" id="3031301"/>
    <lineage>
        <taxon>Bacteria</taxon>
        <taxon>Pseudomonadati</taxon>
        <taxon>Pseudomonadota</taxon>
        <taxon>Betaproteobacteria</taxon>
        <taxon>Neisseriales</taxon>
        <taxon>Chitinibacteraceae</taxon>
        <taxon>Parachitinimonas</taxon>
    </lineage>
</organism>
<dbReference type="Proteomes" id="UP001172778">
    <property type="component" value="Unassembled WGS sequence"/>
</dbReference>
<dbReference type="PANTHER" id="PTHR35841">
    <property type="entry name" value="PHOSPHONATES-BINDING PERIPLASMIC PROTEIN"/>
    <property type="match status" value="1"/>
</dbReference>
<feature type="chain" id="PRO_5045486850" evidence="3">
    <location>
        <begin position="21"/>
        <end position="321"/>
    </location>
</feature>
<protein>
    <submittedName>
        <fullName evidence="4">Phosphate/phosphite/phosphonate ABC transporter substrate-binding protein</fullName>
    </submittedName>
</protein>
<comment type="caution">
    <text evidence="4">The sequence shown here is derived from an EMBL/GenBank/DDBJ whole genome shotgun (WGS) entry which is preliminary data.</text>
</comment>
<dbReference type="PANTHER" id="PTHR35841:SF1">
    <property type="entry name" value="PHOSPHONATES-BINDING PERIPLASMIC PROTEIN"/>
    <property type="match status" value="1"/>
</dbReference>
<dbReference type="SUPFAM" id="SSF53850">
    <property type="entry name" value="Periplasmic binding protein-like II"/>
    <property type="match status" value="1"/>
</dbReference>
<dbReference type="NCBIfam" id="TIGR01098">
    <property type="entry name" value="3A0109s03R"/>
    <property type="match status" value="1"/>
</dbReference>
<name>A0ABT7DTQ0_9NEIS</name>
<evidence type="ECO:0000256" key="3">
    <source>
        <dbReference type="SAM" id="SignalP"/>
    </source>
</evidence>